<dbReference type="EMBL" id="CP003681">
    <property type="protein sequence ID" value="AFP65492.1"/>
    <property type="molecule type" value="Genomic_DNA"/>
</dbReference>
<evidence type="ECO:0000256" key="2">
    <source>
        <dbReference type="ARBA" id="ARBA00022980"/>
    </source>
</evidence>
<keyword evidence="2 5" id="KW-0689">Ribosomal protein</keyword>
<dbReference type="FunFam" id="2.30.170.20:FF:000003">
    <property type="entry name" value="60S ribosomal protein L24"/>
    <property type="match status" value="1"/>
</dbReference>
<dbReference type="GO" id="GO:0022625">
    <property type="term" value="C:cytosolic large ribosomal subunit"/>
    <property type="evidence" value="ECO:0007669"/>
    <property type="project" value="TreeGrafter"/>
</dbReference>
<dbReference type="GO" id="GO:0003729">
    <property type="term" value="F:mRNA binding"/>
    <property type="evidence" value="ECO:0007669"/>
    <property type="project" value="TreeGrafter"/>
</dbReference>
<dbReference type="PROSITE" id="PS01073">
    <property type="entry name" value="RIBOSOMAL_L24E"/>
    <property type="match status" value="1"/>
</dbReference>
<reference evidence="5 6" key="1">
    <citation type="journal article" date="2012" name="Genome Biol. Evol.">
        <title>Nucleomorph genome sequence of the cryptophyte alga Chroomonas mesostigmatica CCMP1168 reveals lineage-specific gene loss and genome complexity.</title>
        <authorList>
            <person name="Moore C.E."/>
            <person name="Curtis B."/>
            <person name="Mills T."/>
            <person name="Tanifuji G."/>
            <person name="Archibald J.M."/>
        </authorList>
    </citation>
    <scope>NUCLEOTIDE SEQUENCE [LARGE SCALE GENOMIC DNA]</scope>
    <source>
        <strain evidence="5 6">CCMP1168</strain>
    </source>
</reference>
<evidence type="ECO:0000259" key="4">
    <source>
        <dbReference type="Pfam" id="PF01246"/>
    </source>
</evidence>
<dbReference type="GO" id="GO:0002181">
    <property type="term" value="P:cytoplasmic translation"/>
    <property type="evidence" value="ECO:0007669"/>
    <property type="project" value="TreeGrafter"/>
</dbReference>
<dbReference type="InterPro" id="IPR023442">
    <property type="entry name" value="Ribosomal_eL24_CS"/>
</dbReference>
<evidence type="ECO:0000256" key="1">
    <source>
        <dbReference type="ARBA" id="ARBA00005647"/>
    </source>
</evidence>
<dbReference type="Proteomes" id="UP000243348">
    <property type="component" value="Nucleomorph 2"/>
</dbReference>
<name>J7G1Y7_9CRYP</name>
<dbReference type="PANTHER" id="PTHR10792">
    <property type="entry name" value="60S RIBOSOMAL PROTEIN L24"/>
    <property type="match status" value="1"/>
</dbReference>
<evidence type="ECO:0000313" key="6">
    <source>
        <dbReference type="Proteomes" id="UP000243348"/>
    </source>
</evidence>
<gene>
    <name evidence="5" type="primary">rpl24</name>
    <name evidence="5" type="ORF">CMESO_325</name>
</gene>
<dbReference type="GO" id="GO:0003735">
    <property type="term" value="F:structural constituent of ribosome"/>
    <property type="evidence" value="ECO:0007669"/>
    <property type="project" value="InterPro"/>
</dbReference>
<keyword evidence="5" id="KW-0542">Nucleomorph</keyword>
<dbReference type="InterPro" id="IPR000988">
    <property type="entry name" value="Ribosomal_eL24-rel_N"/>
</dbReference>
<geneLocation type="nucleomorph" evidence="5"/>
<accession>J7G1Y7</accession>
<dbReference type="PANTHER" id="PTHR10792:SF1">
    <property type="entry name" value="RIBOSOMAL PROTEIN L24"/>
    <property type="match status" value="1"/>
</dbReference>
<sequence length="65" mass="7734">MVIKTEICGFSGCKIFPGHGYNYIRNDGKNLFFLNSKCRRYYLGKIKAIKVKWTLIYRKIKKKKI</sequence>
<dbReference type="InterPro" id="IPR038630">
    <property type="entry name" value="L24e/L24_sf"/>
</dbReference>
<dbReference type="AlphaFoldDB" id="J7G1Y7"/>
<evidence type="ECO:0000313" key="5">
    <source>
        <dbReference type="EMBL" id="AFP65492.1"/>
    </source>
</evidence>
<proteinExistence type="inferred from homology"/>
<dbReference type="Pfam" id="PF01246">
    <property type="entry name" value="Ribosomal_L24e"/>
    <property type="match status" value="1"/>
</dbReference>
<comment type="similarity">
    <text evidence="1">Belongs to the eukaryotic ribosomal protein eL24 family.</text>
</comment>
<dbReference type="InterPro" id="IPR056366">
    <property type="entry name" value="Ribosomal_eL24"/>
</dbReference>
<dbReference type="Gene3D" id="2.30.170.20">
    <property type="entry name" value="Ribosomal protein L24e"/>
    <property type="match status" value="1"/>
</dbReference>
<keyword evidence="3" id="KW-0687">Ribonucleoprotein</keyword>
<dbReference type="SMR" id="J7G1Y7"/>
<dbReference type="CDD" id="cd00472">
    <property type="entry name" value="Ribosomal_L24e_L24"/>
    <property type="match status" value="1"/>
</dbReference>
<dbReference type="SUPFAM" id="SSF57716">
    <property type="entry name" value="Glucocorticoid receptor-like (DNA-binding domain)"/>
    <property type="match status" value="1"/>
</dbReference>
<protein>
    <submittedName>
        <fullName evidence="5">60S ribosomal protein L24</fullName>
    </submittedName>
</protein>
<evidence type="ECO:0000256" key="3">
    <source>
        <dbReference type="ARBA" id="ARBA00023274"/>
    </source>
</evidence>
<feature type="domain" description="Large ribosomal subunit protein eL24-related N-terminal" evidence="4">
    <location>
        <begin position="4"/>
        <end position="64"/>
    </location>
</feature>
<organism evidence="5 6">
    <name type="scientific">Chroomonas mesostigmatica CCMP1168</name>
    <dbReference type="NCBI Taxonomy" id="1195612"/>
    <lineage>
        <taxon>Eukaryota</taxon>
        <taxon>Cryptophyceae</taxon>
        <taxon>Pyrenomonadales</taxon>
        <taxon>Chroomonadaceae</taxon>
        <taxon>Chroomonas</taxon>
    </lineage>
</organism>